<protein>
    <submittedName>
        <fullName evidence="11">Cell division protein ftsq</fullName>
    </submittedName>
</protein>
<keyword evidence="2" id="KW-1003">Cell membrane</keyword>
<keyword evidence="7 9" id="KW-0472">Membrane</keyword>
<dbReference type="Pfam" id="PF03799">
    <property type="entry name" value="FtsQ_DivIB_C"/>
    <property type="match status" value="1"/>
</dbReference>
<evidence type="ECO:0000256" key="9">
    <source>
        <dbReference type="SAM" id="Phobius"/>
    </source>
</evidence>
<dbReference type="InterPro" id="IPR013685">
    <property type="entry name" value="POTRA_FtsQ_type"/>
</dbReference>
<keyword evidence="4 11" id="KW-0132">Cell division</keyword>
<keyword evidence="8" id="KW-0131">Cell cycle</keyword>
<feature type="domain" description="POTRA" evidence="10">
    <location>
        <begin position="101"/>
        <end position="169"/>
    </location>
</feature>
<keyword evidence="6 9" id="KW-1133">Transmembrane helix</keyword>
<organism evidence="11">
    <name type="scientific">hydrocarbon metagenome</name>
    <dbReference type="NCBI Taxonomy" id="938273"/>
    <lineage>
        <taxon>unclassified sequences</taxon>
        <taxon>metagenomes</taxon>
        <taxon>ecological metagenomes</taxon>
    </lineage>
</organism>
<evidence type="ECO:0000256" key="7">
    <source>
        <dbReference type="ARBA" id="ARBA00023136"/>
    </source>
</evidence>
<evidence type="ECO:0000256" key="5">
    <source>
        <dbReference type="ARBA" id="ARBA00022692"/>
    </source>
</evidence>
<evidence type="ECO:0000256" key="8">
    <source>
        <dbReference type="ARBA" id="ARBA00023306"/>
    </source>
</evidence>
<feature type="transmembrane region" description="Helical" evidence="9">
    <location>
        <begin position="67"/>
        <end position="95"/>
    </location>
</feature>
<comment type="subcellular location">
    <subcellularLocation>
        <location evidence="1">Membrane</location>
    </subcellularLocation>
</comment>
<dbReference type="GO" id="GO:0090529">
    <property type="term" value="P:cell septum assembly"/>
    <property type="evidence" value="ECO:0007669"/>
    <property type="project" value="InterPro"/>
</dbReference>
<accession>A0A0W8G5U4</accession>
<dbReference type="GO" id="GO:0016020">
    <property type="term" value="C:membrane"/>
    <property type="evidence" value="ECO:0007669"/>
    <property type="project" value="UniProtKB-SubCell"/>
</dbReference>
<keyword evidence="3" id="KW-0997">Cell inner membrane</keyword>
<comment type="caution">
    <text evidence="11">The sequence shown here is derived from an EMBL/GenBank/DDBJ whole genome shotgun (WGS) entry which is preliminary data.</text>
</comment>
<dbReference type="InterPro" id="IPR026579">
    <property type="entry name" value="FtsQ"/>
</dbReference>
<evidence type="ECO:0000256" key="1">
    <source>
        <dbReference type="ARBA" id="ARBA00004370"/>
    </source>
</evidence>
<evidence type="ECO:0000256" key="3">
    <source>
        <dbReference type="ARBA" id="ARBA00022519"/>
    </source>
</evidence>
<dbReference type="Gene3D" id="3.10.20.310">
    <property type="entry name" value="membrane protein fhac"/>
    <property type="match status" value="1"/>
</dbReference>
<dbReference type="Pfam" id="PF08478">
    <property type="entry name" value="POTRA_1"/>
    <property type="match status" value="1"/>
</dbReference>
<dbReference type="PANTHER" id="PTHR35851:SF1">
    <property type="entry name" value="CELL DIVISION PROTEIN FTSQ"/>
    <property type="match status" value="1"/>
</dbReference>
<dbReference type="InterPro" id="IPR005548">
    <property type="entry name" value="Cell_div_FtsQ/DivIB_C"/>
</dbReference>
<evidence type="ECO:0000313" key="11">
    <source>
        <dbReference type="EMBL" id="KUG28533.1"/>
    </source>
</evidence>
<dbReference type="HAMAP" id="MF_00911">
    <property type="entry name" value="FtsQ_subfam"/>
    <property type="match status" value="1"/>
</dbReference>
<reference evidence="11" key="1">
    <citation type="journal article" date="2015" name="Proc. Natl. Acad. Sci. U.S.A.">
        <title>Networks of energetic and metabolic interactions define dynamics in microbial communities.</title>
        <authorList>
            <person name="Embree M."/>
            <person name="Liu J.K."/>
            <person name="Al-Bassam M.M."/>
            <person name="Zengler K."/>
        </authorList>
    </citation>
    <scope>NUCLEOTIDE SEQUENCE</scope>
</reference>
<evidence type="ECO:0000256" key="6">
    <source>
        <dbReference type="ARBA" id="ARBA00022989"/>
    </source>
</evidence>
<gene>
    <name evidence="11" type="ORF">ASZ90_001596</name>
</gene>
<dbReference type="EMBL" id="LNQE01000209">
    <property type="protein sequence ID" value="KUG28533.1"/>
    <property type="molecule type" value="Genomic_DNA"/>
</dbReference>
<sequence length="305" mass="33921">MSVRVGGISGGMTIAKKRKNAYSVAAPVKPAPSRGWRLGGNRNRPLATPRFATPRASRISLGSVGGFFARIMTMGFAAVVIVAVSVGLLAGYRWLTTVNYFDLTHVEIAGLSRLSEEHVRTLSAITPGDNLLSLDMEQIRLALTRDPWIESATVKRILPGSVSIQIVERVPAYLVHHEGGIYYCDESGRLIERVEAGTFVSLPQIEVEAGMEKRLPLLAELKKLVGENRAPFRFNQVGWIRLSWGRGFEVQLMDSDILMCIGSDNWMRNLHRLNLVWADLKRRGELDRVGVITAQDDKVWVEKKS</sequence>
<dbReference type="AlphaFoldDB" id="A0A0W8G5U4"/>
<dbReference type="PANTHER" id="PTHR35851">
    <property type="entry name" value="CELL DIVISION PROTEIN FTSQ"/>
    <property type="match status" value="1"/>
</dbReference>
<dbReference type="InterPro" id="IPR034746">
    <property type="entry name" value="POTRA"/>
</dbReference>
<name>A0A0W8G5U4_9ZZZZ</name>
<evidence type="ECO:0000256" key="4">
    <source>
        <dbReference type="ARBA" id="ARBA00022618"/>
    </source>
</evidence>
<dbReference type="PROSITE" id="PS51779">
    <property type="entry name" value="POTRA"/>
    <property type="match status" value="1"/>
</dbReference>
<evidence type="ECO:0000256" key="2">
    <source>
        <dbReference type="ARBA" id="ARBA00022475"/>
    </source>
</evidence>
<proteinExistence type="inferred from homology"/>
<keyword evidence="5 9" id="KW-0812">Transmembrane</keyword>
<evidence type="ECO:0000259" key="10">
    <source>
        <dbReference type="PROSITE" id="PS51779"/>
    </source>
</evidence>